<keyword evidence="8" id="KW-0539">Nucleus</keyword>
<keyword evidence="7" id="KW-0906">Nuclear pore complex</keyword>
<evidence type="ECO:0000256" key="6">
    <source>
        <dbReference type="ARBA" id="ARBA00023010"/>
    </source>
</evidence>
<keyword evidence="5" id="KW-0653">Protein transport</keyword>
<evidence type="ECO:0000256" key="2">
    <source>
        <dbReference type="ARBA" id="ARBA00011056"/>
    </source>
</evidence>
<evidence type="ECO:0000256" key="11">
    <source>
        <dbReference type="SAM" id="MobiDB-lite"/>
    </source>
</evidence>
<dbReference type="PANTHER" id="PTHR12960">
    <property type="entry name" value="GLE-1-RELATED"/>
    <property type="match status" value="1"/>
</dbReference>
<feature type="compositionally biased region" description="Low complexity" evidence="11">
    <location>
        <begin position="251"/>
        <end position="270"/>
    </location>
</feature>
<dbReference type="GO" id="GO:0005737">
    <property type="term" value="C:cytoplasm"/>
    <property type="evidence" value="ECO:0007669"/>
    <property type="project" value="TreeGrafter"/>
</dbReference>
<dbReference type="HOGENOM" id="CLU_018821_1_0_1"/>
<feature type="region of interest" description="Disordered" evidence="11">
    <location>
        <begin position="1"/>
        <end position="48"/>
    </location>
</feature>
<keyword evidence="3" id="KW-0813">Transport</keyword>
<keyword evidence="13" id="KW-1185">Reference proteome</keyword>
<evidence type="ECO:0000256" key="7">
    <source>
        <dbReference type="ARBA" id="ARBA00023132"/>
    </source>
</evidence>
<dbReference type="eggNOG" id="KOG2412">
    <property type="taxonomic scope" value="Eukaryota"/>
</dbReference>
<comment type="subcellular location">
    <subcellularLocation>
        <location evidence="1">Nucleus</location>
        <location evidence="1">Nuclear pore complex</location>
    </subcellularLocation>
</comment>
<gene>
    <name evidence="12" type="ORF">BAUCODRAFT_153547</name>
</gene>
<dbReference type="GO" id="GO:0031369">
    <property type="term" value="F:translation initiation factor binding"/>
    <property type="evidence" value="ECO:0007669"/>
    <property type="project" value="TreeGrafter"/>
</dbReference>
<evidence type="ECO:0000256" key="5">
    <source>
        <dbReference type="ARBA" id="ARBA00022927"/>
    </source>
</evidence>
<dbReference type="KEGG" id="bcom:BAUCODRAFT_153547"/>
<feature type="region of interest" description="Disordered" evidence="11">
    <location>
        <begin position="135"/>
        <end position="271"/>
    </location>
</feature>
<dbReference type="InterPro" id="IPR012476">
    <property type="entry name" value="GLE1"/>
</dbReference>
<reference evidence="12 13" key="1">
    <citation type="journal article" date="2012" name="PLoS Pathog.">
        <title>Diverse lifestyles and strategies of plant pathogenesis encoded in the genomes of eighteen Dothideomycetes fungi.</title>
        <authorList>
            <person name="Ohm R.A."/>
            <person name="Feau N."/>
            <person name="Henrissat B."/>
            <person name="Schoch C.L."/>
            <person name="Horwitz B.A."/>
            <person name="Barry K.W."/>
            <person name="Condon B.J."/>
            <person name="Copeland A.C."/>
            <person name="Dhillon B."/>
            <person name="Glaser F."/>
            <person name="Hesse C.N."/>
            <person name="Kosti I."/>
            <person name="LaButti K."/>
            <person name="Lindquist E.A."/>
            <person name="Lucas S."/>
            <person name="Salamov A.A."/>
            <person name="Bradshaw R.E."/>
            <person name="Ciuffetti L."/>
            <person name="Hamelin R.C."/>
            <person name="Kema G.H.J."/>
            <person name="Lawrence C."/>
            <person name="Scott J.A."/>
            <person name="Spatafora J.W."/>
            <person name="Turgeon B.G."/>
            <person name="de Wit P.J.G.M."/>
            <person name="Zhong S."/>
            <person name="Goodwin S.B."/>
            <person name="Grigoriev I.V."/>
        </authorList>
    </citation>
    <scope>NUCLEOTIDE SEQUENCE [LARGE SCALE GENOMIC DNA]</scope>
    <source>
        <strain evidence="12 13">UAMH 10762</strain>
    </source>
</reference>
<feature type="compositionally biased region" description="Basic and acidic residues" evidence="11">
    <location>
        <begin position="135"/>
        <end position="208"/>
    </location>
</feature>
<feature type="compositionally biased region" description="Low complexity" evidence="11">
    <location>
        <begin position="226"/>
        <end position="236"/>
    </location>
</feature>
<evidence type="ECO:0000256" key="4">
    <source>
        <dbReference type="ARBA" id="ARBA00022816"/>
    </source>
</evidence>
<dbReference type="RefSeq" id="XP_007672405.1">
    <property type="nucleotide sequence ID" value="XM_007674215.1"/>
</dbReference>
<keyword evidence="6" id="KW-0811">Translocation</keyword>
<dbReference type="GO" id="GO:0044614">
    <property type="term" value="C:nuclear pore cytoplasmic filaments"/>
    <property type="evidence" value="ECO:0007669"/>
    <property type="project" value="TreeGrafter"/>
</dbReference>
<dbReference type="Pfam" id="PF07817">
    <property type="entry name" value="GLE1"/>
    <property type="match status" value="2"/>
</dbReference>
<dbReference type="InterPro" id="IPR038506">
    <property type="entry name" value="GLE1-like_sf"/>
</dbReference>
<dbReference type="GO" id="GO:0016973">
    <property type="term" value="P:poly(A)+ mRNA export from nucleus"/>
    <property type="evidence" value="ECO:0007669"/>
    <property type="project" value="InterPro"/>
</dbReference>
<organism evidence="12 13">
    <name type="scientific">Baudoinia panamericana (strain UAMH 10762)</name>
    <name type="common">Angels' share fungus</name>
    <name type="synonym">Baudoinia compniacensis (strain UAMH 10762)</name>
    <dbReference type="NCBI Taxonomy" id="717646"/>
    <lineage>
        <taxon>Eukaryota</taxon>
        <taxon>Fungi</taxon>
        <taxon>Dikarya</taxon>
        <taxon>Ascomycota</taxon>
        <taxon>Pezizomycotina</taxon>
        <taxon>Dothideomycetes</taxon>
        <taxon>Dothideomycetidae</taxon>
        <taxon>Mycosphaerellales</taxon>
        <taxon>Teratosphaeriaceae</taxon>
        <taxon>Baudoinia</taxon>
    </lineage>
</organism>
<dbReference type="GO" id="GO:0015031">
    <property type="term" value="P:protein transport"/>
    <property type="evidence" value="ECO:0007669"/>
    <property type="project" value="UniProtKB-KW"/>
</dbReference>
<feature type="compositionally biased region" description="Low complexity" evidence="11">
    <location>
        <begin position="1"/>
        <end position="22"/>
    </location>
</feature>
<evidence type="ECO:0000256" key="9">
    <source>
        <dbReference type="ARBA" id="ARBA00026227"/>
    </source>
</evidence>
<dbReference type="GO" id="GO:0005543">
    <property type="term" value="F:phospholipid binding"/>
    <property type="evidence" value="ECO:0007669"/>
    <property type="project" value="TreeGrafter"/>
</dbReference>
<evidence type="ECO:0000256" key="10">
    <source>
        <dbReference type="ARBA" id="ARBA00029983"/>
    </source>
</evidence>
<dbReference type="OrthoDB" id="420884at2759"/>
<dbReference type="GeneID" id="19109272"/>
<proteinExistence type="inferred from homology"/>
<protein>
    <recommendedName>
        <fullName evidence="9">mRNA export factor GLE1</fullName>
    </recommendedName>
    <alternativeName>
        <fullName evidence="10">Nucleoporin GLE1</fullName>
    </alternativeName>
</protein>
<evidence type="ECO:0000313" key="12">
    <source>
        <dbReference type="EMBL" id="EMD01221.1"/>
    </source>
</evidence>
<dbReference type="Proteomes" id="UP000011761">
    <property type="component" value="Unassembled WGS sequence"/>
</dbReference>
<evidence type="ECO:0000256" key="8">
    <source>
        <dbReference type="ARBA" id="ARBA00023242"/>
    </source>
</evidence>
<dbReference type="PANTHER" id="PTHR12960:SF0">
    <property type="entry name" value="MRNA EXPORT FACTOR GLE1"/>
    <property type="match status" value="1"/>
</dbReference>
<comment type="similarity">
    <text evidence="2">Belongs to the GLE1 family.</text>
</comment>
<dbReference type="AlphaFoldDB" id="M2NQA4"/>
<keyword evidence="4" id="KW-0509">mRNA transport</keyword>
<accession>M2NQA4</accession>
<evidence type="ECO:0000313" key="13">
    <source>
        <dbReference type="Proteomes" id="UP000011761"/>
    </source>
</evidence>
<dbReference type="EMBL" id="KB445550">
    <property type="protein sequence ID" value="EMD01221.1"/>
    <property type="molecule type" value="Genomic_DNA"/>
</dbReference>
<sequence length="568" mass="64215">MSSPFRPSDSTRSTPRSSPSRQRLSESRNGRLNGFHRPGRDSLLADSPSRQLWEEFSRVVVDDNRNFARALDAQTAEQERLHRQALDASLAQHEAVRQSAERARVRVEYEIKREQERRAELERQAIEEQELKLAEERAQRERKRLEDAKRREDQRREAESLKQQQEEHERQTASQREQEEAERAERAQKAARDKEAADWKVQSEDAERRRRQSQQQQPPPQPQPSSQPAAAQIQQPNGTAASPAPPTNGILPQPTATTTSASNNQSLTSTLQSRKAVHQRYIGLWKHLKDFRNWTETECKKTGFKQLGEMKRTIRTQLGMINKLDKAANRTYLAKIEAILKQASALNTPSVDVAPFLISTNAQEAAVPSRQYPAILLYLLNQLAKSGLKQLVSENGTDTASADPIGILLVQIFARPEYQWQGHSLIDILWAKYHVLCPQLFGVPAREAAAEEYWWRCTGLAAGFSALTLRDFSRSKNANPAPNRLWWEAVARIVNLPAEEVQATHFVLLKALVEEFVPRIIGIFGGAGKALLRKAVVEFPAKGNKKSAGVVALQSMQMTLQQKYGLTL</sequence>
<evidence type="ECO:0000256" key="3">
    <source>
        <dbReference type="ARBA" id="ARBA00022448"/>
    </source>
</evidence>
<dbReference type="OMA" id="ILWAKYR"/>
<evidence type="ECO:0000256" key="1">
    <source>
        <dbReference type="ARBA" id="ARBA00004567"/>
    </source>
</evidence>
<dbReference type="Gene3D" id="1.25.40.510">
    <property type="entry name" value="GLE1-like"/>
    <property type="match status" value="1"/>
</dbReference>
<dbReference type="GO" id="GO:0000822">
    <property type="term" value="F:inositol hexakisphosphate binding"/>
    <property type="evidence" value="ECO:0007669"/>
    <property type="project" value="TreeGrafter"/>
</dbReference>
<name>M2NQA4_BAUPA</name>